<sequence>MELHRDCSRLRTYSSGLATNLPVPLIPVLLMVMGLFDRKLQTRGIQQRGLGYLSSTSKTTSDLEIKWSSSAEKILSLKLLRKHCKTNTPSRPIDAVLLPALSLQLSTPTAPFQAFCRIRLPDKVSIGRASSSFSPFELAR</sequence>
<keyword evidence="1" id="KW-0812">Transmembrane</keyword>
<keyword evidence="1" id="KW-1133">Transmembrane helix</keyword>
<keyword evidence="1" id="KW-0472">Membrane</keyword>
<gene>
    <name evidence="2" type="ORF">NTEN_LOCUS10464</name>
</gene>
<organism evidence="2 3">
    <name type="scientific">Nesidiocoris tenuis</name>
    <dbReference type="NCBI Taxonomy" id="355587"/>
    <lineage>
        <taxon>Eukaryota</taxon>
        <taxon>Metazoa</taxon>
        <taxon>Ecdysozoa</taxon>
        <taxon>Arthropoda</taxon>
        <taxon>Hexapoda</taxon>
        <taxon>Insecta</taxon>
        <taxon>Pterygota</taxon>
        <taxon>Neoptera</taxon>
        <taxon>Paraneoptera</taxon>
        <taxon>Hemiptera</taxon>
        <taxon>Heteroptera</taxon>
        <taxon>Panheteroptera</taxon>
        <taxon>Cimicomorpha</taxon>
        <taxon>Miridae</taxon>
        <taxon>Dicyphina</taxon>
        <taxon>Nesidiocoris</taxon>
    </lineage>
</organism>
<dbReference type="EMBL" id="CADCXU010015692">
    <property type="protein sequence ID" value="CAB0004987.1"/>
    <property type="molecule type" value="Genomic_DNA"/>
</dbReference>
<protein>
    <submittedName>
        <fullName evidence="2">Uncharacterized protein</fullName>
    </submittedName>
</protein>
<evidence type="ECO:0000313" key="2">
    <source>
        <dbReference type="EMBL" id="CAB0004987.1"/>
    </source>
</evidence>
<accession>A0A6H5GLU9</accession>
<evidence type="ECO:0000313" key="3">
    <source>
        <dbReference type="Proteomes" id="UP000479000"/>
    </source>
</evidence>
<dbReference type="AlphaFoldDB" id="A0A6H5GLU9"/>
<name>A0A6H5GLU9_9HEMI</name>
<keyword evidence="3" id="KW-1185">Reference proteome</keyword>
<feature type="transmembrane region" description="Helical" evidence="1">
    <location>
        <begin position="12"/>
        <end position="36"/>
    </location>
</feature>
<proteinExistence type="predicted"/>
<reference evidence="2 3" key="1">
    <citation type="submission" date="2020-02" db="EMBL/GenBank/DDBJ databases">
        <authorList>
            <person name="Ferguson B K."/>
        </authorList>
    </citation>
    <scope>NUCLEOTIDE SEQUENCE [LARGE SCALE GENOMIC DNA]</scope>
</reference>
<evidence type="ECO:0000256" key="1">
    <source>
        <dbReference type="SAM" id="Phobius"/>
    </source>
</evidence>
<dbReference type="Proteomes" id="UP000479000">
    <property type="component" value="Unassembled WGS sequence"/>
</dbReference>